<dbReference type="PANTHER" id="PTHR33070">
    <property type="entry name" value="OS06G0725500 PROTEIN"/>
    <property type="match status" value="1"/>
</dbReference>
<evidence type="ECO:0000313" key="1">
    <source>
        <dbReference type="EMBL" id="OEL19115.1"/>
    </source>
</evidence>
<gene>
    <name evidence="1" type="ORF">BAE44_0019866</name>
</gene>
<dbReference type="STRING" id="888268.A0A1E5V278"/>
<dbReference type="GO" id="GO:0048364">
    <property type="term" value="P:root development"/>
    <property type="evidence" value="ECO:0007669"/>
    <property type="project" value="InterPro"/>
</dbReference>
<dbReference type="Proteomes" id="UP000095767">
    <property type="component" value="Unassembled WGS sequence"/>
</dbReference>
<proteinExistence type="predicted"/>
<dbReference type="Pfam" id="PF03087">
    <property type="entry name" value="BPS1"/>
    <property type="match status" value="2"/>
</dbReference>
<reference evidence="1 2" key="1">
    <citation type="submission" date="2016-09" db="EMBL/GenBank/DDBJ databases">
        <title>The draft genome of Dichanthelium oligosanthes: A C3 panicoid grass species.</title>
        <authorList>
            <person name="Studer A.J."/>
            <person name="Schnable J.C."/>
            <person name="Brutnell T.P."/>
        </authorList>
    </citation>
    <scope>NUCLEOTIDE SEQUENCE [LARGE SCALE GENOMIC DNA]</scope>
    <source>
        <strain evidence="2">cv. Kellogg 1175</strain>
        <tissue evidence="1">Leaf</tissue>
    </source>
</reference>
<keyword evidence="2" id="KW-1185">Reference proteome</keyword>
<sequence length="466" mass="52738">MSDVLRRLGSVYNNIEEITCLTSSQVQLCQPKQRKAVEDELERSLLLLNLCSAMQESFSDIKASIQEMRLITKSGDYAAVEAKIQFQSYIRFAKKAQKQFKKISNESTSANQESCRVVKLLAEARDIAVSILESSLHMMTKRIATQSSSKWSVIHRHSRREELYAKWSNYKSWSWDSVQKIDPKQSFPSQHSKLVDRCLSRGLDSSNKISSLLLISSTSIQKEDSARDMACHLRSISLPSRPHSNEAEVQQELDILEAIISSPSTCIVTMCDGLRRLGDIYSSVEEMIHLPSNQVCSSQQRKMLDGEIESSLELLDLCNTMQEIFVELKAIIQELQMALRKGDDATKQARIHSYSRLVKKAKQHFKKAKKKATSVKTDCVMIRLLTKAREITISLLESTLQLLSKQIEMPKQSLVSKVFYKRKAVVCEEGQLQALECSTGDLESGAGHLFRMLVHIRVSLLNIISS</sequence>
<dbReference type="OrthoDB" id="1701699at2759"/>
<accession>A0A1E5V278</accession>
<dbReference type="GO" id="GO:0048367">
    <property type="term" value="P:shoot system development"/>
    <property type="evidence" value="ECO:0007669"/>
    <property type="project" value="InterPro"/>
</dbReference>
<dbReference type="AlphaFoldDB" id="A0A1E5V278"/>
<organism evidence="1 2">
    <name type="scientific">Dichanthelium oligosanthes</name>
    <dbReference type="NCBI Taxonomy" id="888268"/>
    <lineage>
        <taxon>Eukaryota</taxon>
        <taxon>Viridiplantae</taxon>
        <taxon>Streptophyta</taxon>
        <taxon>Embryophyta</taxon>
        <taxon>Tracheophyta</taxon>
        <taxon>Spermatophyta</taxon>
        <taxon>Magnoliopsida</taxon>
        <taxon>Liliopsida</taxon>
        <taxon>Poales</taxon>
        <taxon>Poaceae</taxon>
        <taxon>PACMAD clade</taxon>
        <taxon>Panicoideae</taxon>
        <taxon>Panicodae</taxon>
        <taxon>Paniceae</taxon>
        <taxon>Dichantheliinae</taxon>
        <taxon>Dichanthelium</taxon>
    </lineage>
</organism>
<dbReference type="EMBL" id="LWDX02054654">
    <property type="protein sequence ID" value="OEL19115.1"/>
    <property type="molecule type" value="Genomic_DNA"/>
</dbReference>
<name>A0A1E5V278_9POAL</name>
<protein>
    <submittedName>
        <fullName evidence="1">Uncharacterized protein</fullName>
    </submittedName>
</protein>
<comment type="caution">
    <text evidence="1">The sequence shown here is derived from an EMBL/GenBank/DDBJ whole genome shotgun (WGS) entry which is preliminary data.</text>
</comment>
<dbReference type="InterPro" id="IPR004320">
    <property type="entry name" value="BPS1_pln"/>
</dbReference>
<evidence type="ECO:0000313" key="2">
    <source>
        <dbReference type="Proteomes" id="UP000095767"/>
    </source>
</evidence>
<dbReference type="PANTHER" id="PTHR33070:SF57">
    <property type="match status" value="1"/>
</dbReference>